<dbReference type="InterPro" id="IPR036761">
    <property type="entry name" value="TTHA0802/YceI-like_sf"/>
</dbReference>
<dbReference type="AlphaFoldDB" id="A0A3E2NW66"/>
<accession>A0A3E2NW66</accession>
<keyword evidence="4" id="KW-1185">Reference proteome</keyword>
<keyword evidence="1" id="KW-0732">Signal</keyword>
<dbReference type="SUPFAM" id="SSF101874">
    <property type="entry name" value="YceI-like"/>
    <property type="match status" value="1"/>
</dbReference>
<evidence type="ECO:0000256" key="1">
    <source>
        <dbReference type="SAM" id="SignalP"/>
    </source>
</evidence>
<dbReference type="RefSeq" id="WP_117382155.1">
    <property type="nucleotide sequence ID" value="NZ_QWDE01000001.1"/>
</dbReference>
<dbReference type="Proteomes" id="UP000260823">
    <property type="component" value="Unassembled WGS sequence"/>
</dbReference>
<protein>
    <submittedName>
        <fullName evidence="3">YceI family protein</fullName>
    </submittedName>
</protein>
<name>A0A3E2NW66_9SPHI</name>
<feature type="domain" description="Lipid/polyisoprenoid-binding YceI-like" evidence="2">
    <location>
        <begin position="26"/>
        <end position="197"/>
    </location>
</feature>
<evidence type="ECO:0000313" key="4">
    <source>
        <dbReference type="Proteomes" id="UP000260823"/>
    </source>
</evidence>
<dbReference type="EMBL" id="QWDE01000001">
    <property type="protein sequence ID" value="RFZ85255.1"/>
    <property type="molecule type" value="Genomic_DNA"/>
</dbReference>
<dbReference type="Pfam" id="PF04264">
    <property type="entry name" value="YceI"/>
    <property type="match status" value="1"/>
</dbReference>
<organism evidence="3 4">
    <name type="scientific">Mucilaginibacter terrenus</name>
    <dbReference type="NCBI Taxonomy" id="2482727"/>
    <lineage>
        <taxon>Bacteria</taxon>
        <taxon>Pseudomonadati</taxon>
        <taxon>Bacteroidota</taxon>
        <taxon>Sphingobacteriia</taxon>
        <taxon>Sphingobacteriales</taxon>
        <taxon>Sphingobacteriaceae</taxon>
        <taxon>Mucilaginibacter</taxon>
    </lineage>
</organism>
<dbReference type="PANTHER" id="PTHR34406">
    <property type="entry name" value="PROTEIN YCEI"/>
    <property type="match status" value="1"/>
</dbReference>
<sequence length="198" mass="21773">MKKITLVIMASVMIIASAFKTVKFETYKIDTQKSVIEWNGKKIGGQHNGELRLSSGSITTSNNVPSKGIFVIDMTTITNKDLTDAEYNAKLLGHLKSDDFFGVSKFPTAQFVITRINDAKNGNINISGNLTIKGITKPITFMSAYTINGNTLTAKAVNVKVDRTKYDIRYGSKSFFDSIGDKAIDDDFILNINIVATK</sequence>
<feature type="signal peptide" evidence="1">
    <location>
        <begin position="1"/>
        <end position="20"/>
    </location>
</feature>
<gene>
    <name evidence="3" type="ORF">DYU05_06555</name>
</gene>
<feature type="chain" id="PRO_5017616765" evidence="1">
    <location>
        <begin position="21"/>
        <end position="198"/>
    </location>
</feature>
<dbReference type="Gene3D" id="2.40.128.110">
    <property type="entry name" value="Lipid/polyisoprenoid-binding, YceI-like"/>
    <property type="match status" value="1"/>
</dbReference>
<dbReference type="InterPro" id="IPR007372">
    <property type="entry name" value="Lipid/polyisoprenoid-bd_YceI"/>
</dbReference>
<dbReference type="PANTHER" id="PTHR34406:SF1">
    <property type="entry name" value="PROTEIN YCEI"/>
    <property type="match status" value="1"/>
</dbReference>
<reference evidence="3 4" key="1">
    <citation type="submission" date="2018-08" db="EMBL/GenBank/DDBJ databases">
        <title>Mucilaginibacter terrae sp. nov., isolated from manganese diggings.</title>
        <authorList>
            <person name="Huang Y."/>
            <person name="Zhou Z."/>
        </authorList>
    </citation>
    <scope>NUCLEOTIDE SEQUENCE [LARGE SCALE GENOMIC DNA]</scope>
    <source>
        <strain evidence="3 4">ZH6</strain>
    </source>
</reference>
<evidence type="ECO:0000259" key="2">
    <source>
        <dbReference type="SMART" id="SM00867"/>
    </source>
</evidence>
<dbReference type="OrthoDB" id="951410at2"/>
<evidence type="ECO:0000313" key="3">
    <source>
        <dbReference type="EMBL" id="RFZ85255.1"/>
    </source>
</evidence>
<proteinExistence type="predicted"/>
<comment type="caution">
    <text evidence="3">The sequence shown here is derived from an EMBL/GenBank/DDBJ whole genome shotgun (WGS) entry which is preliminary data.</text>
</comment>
<dbReference type="SMART" id="SM00867">
    <property type="entry name" value="YceI"/>
    <property type="match status" value="1"/>
</dbReference>